<dbReference type="EMBL" id="BAABRR010000001">
    <property type="protein sequence ID" value="GAA5517954.1"/>
    <property type="molecule type" value="Genomic_DNA"/>
</dbReference>
<proteinExistence type="predicted"/>
<evidence type="ECO:0000313" key="2">
    <source>
        <dbReference type="EMBL" id="GAA5517954.1"/>
    </source>
</evidence>
<evidence type="ECO:0000256" key="1">
    <source>
        <dbReference type="SAM" id="MobiDB-lite"/>
    </source>
</evidence>
<reference evidence="2 3" key="1">
    <citation type="submission" date="2024-02" db="EMBL/GenBank/DDBJ databases">
        <title>Lysinimicrobium sediminis NBRC 112286.</title>
        <authorList>
            <person name="Ichikawa N."/>
            <person name="Katano-Makiyama Y."/>
            <person name="Hidaka K."/>
        </authorList>
    </citation>
    <scope>NUCLEOTIDE SEQUENCE [LARGE SCALE GENOMIC DNA]</scope>
    <source>
        <strain evidence="2 3">NBRC 112286</strain>
    </source>
</reference>
<accession>A0ABP9WE55</accession>
<organism evidence="2 3">
    <name type="scientific">Demequina sediminis</name>
    <dbReference type="NCBI Taxonomy" id="1930058"/>
    <lineage>
        <taxon>Bacteria</taxon>
        <taxon>Bacillati</taxon>
        <taxon>Actinomycetota</taxon>
        <taxon>Actinomycetes</taxon>
        <taxon>Micrococcales</taxon>
        <taxon>Demequinaceae</taxon>
        <taxon>Demequina</taxon>
    </lineage>
</organism>
<gene>
    <name evidence="2" type="ORF">Lsed01_00371</name>
</gene>
<feature type="compositionally biased region" description="Low complexity" evidence="1">
    <location>
        <begin position="30"/>
        <end position="43"/>
    </location>
</feature>
<protein>
    <submittedName>
        <fullName evidence="2">Uncharacterized protein</fullName>
    </submittedName>
</protein>
<feature type="compositionally biased region" description="Basic and acidic residues" evidence="1">
    <location>
        <begin position="1"/>
        <end position="12"/>
    </location>
</feature>
<keyword evidence="3" id="KW-1185">Reference proteome</keyword>
<dbReference type="Proteomes" id="UP001426770">
    <property type="component" value="Unassembled WGS sequence"/>
</dbReference>
<comment type="caution">
    <text evidence="2">The sequence shown here is derived from an EMBL/GenBank/DDBJ whole genome shotgun (WGS) entry which is preliminary data.</text>
</comment>
<evidence type="ECO:0000313" key="3">
    <source>
        <dbReference type="Proteomes" id="UP001426770"/>
    </source>
</evidence>
<name>A0ABP9WE55_9MICO</name>
<feature type="region of interest" description="Disordered" evidence="1">
    <location>
        <begin position="1"/>
        <end position="54"/>
    </location>
</feature>
<sequence>MLGSERPYDLQHRAPPAWSREEGARNRTHAAAPAKARAAAKARNGLPDSSSGGE</sequence>